<dbReference type="Gene3D" id="1.10.260.100">
    <property type="match status" value="1"/>
</dbReference>
<dbReference type="Pfam" id="PF16546">
    <property type="entry name" value="SGTA_dimer"/>
    <property type="match status" value="1"/>
</dbReference>
<dbReference type="PANTHER" id="PTHR45831">
    <property type="entry name" value="LD24721P"/>
    <property type="match status" value="1"/>
</dbReference>
<feature type="repeat" description="TPR" evidence="4">
    <location>
        <begin position="221"/>
        <end position="254"/>
    </location>
</feature>
<dbReference type="Pfam" id="PF13181">
    <property type="entry name" value="TPR_8"/>
    <property type="match status" value="3"/>
</dbReference>
<feature type="domain" description="SGTA homodimerisation" evidence="6">
    <location>
        <begin position="48"/>
        <end position="113"/>
    </location>
</feature>
<dbReference type="Gene3D" id="1.25.40.10">
    <property type="entry name" value="Tetratricopeptide repeat domain"/>
    <property type="match status" value="1"/>
</dbReference>
<dbReference type="InterPro" id="IPR011990">
    <property type="entry name" value="TPR-like_helical_dom_sf"/>
</dbReference>
<feature type="compositionally biased region" description="Low complexity" evidence="5">
    <location>
        <begin position="359"/>
        <end position="385"/>
    </location>
</feature>
<protein>
    <recommendedName>
        <fullName evidence="6">SGTA homodimerisation domain-containing protein</fullName>
    </recommendedName>
</protein>
<dbReference type="GO" id="GO:0060090">
    <property type="term" value="F:molecular adaptor activity"/>
    <property type="evidence" value="ECO:0007669"/>
    <property type="project" value="TreeGrafter"/>
</dbReference>
<evidence type="ECO:0000256" key="1">
    <source>
        <dbReference type="ARBA" id="ARBA00008175"/>
    </source>
</evidence>
<evidence type="ECO:0000256" key="2">
    <source>
        <dbReference type="ARBA" id="ARBA00022737"/>
    </source>
</evidence>
<evidence type="ECO:0000256" key="5">
    <source>
        <dbReference type="SAM" id="MobiDB-lite"/>
    </source>
</evidence>
<dbReference type="FunFam" id="1.25.40.10:FF:000207">
    <property type="entry name" value="Small glutamine-rich tetratricopeptide repeat-containing protein"/>
    <property type="match status" value="1"/>
</dbReference>
<keyword evidence="8" id="KW-1185">Reference proteome</keyword>
<dbReference type="PANTHER" id="PTHR45831:SF2">
    <property type="entry name" value="LD24721P"/>
    <property type="match status" value="1"/>
</dbReference>
<evidence type="ECO:0000259" key="6">
    <source>
        <dbReference type="Pfam" id="PF16546"/>
    </source>
</evidence>
<dbReference type="SUPFAM" id="SSF48452">
    <property type="entry name" value="TPR-like"/>
    <property type="match status" value="1"/>
</dbReference>
<keyword evidence="3 4" id="KW-0802">TPR repeat</keyword>
<dbReference type="GO" id="GO:0016020">
    <property type="term" value="C:membrane"/>
    <property type="evidence" value="ECO:0007669"/>
    <property type="project" value="TreeGrafter"/>
</dbReference>
<gene>
    <name evidence="7" type="ORF">FOA43_002375</name>
</gene>
<sequence length="415" mass="44193">MLITTERILKSSKAIIADFINRKDNRFNVLIEKHKAFVLVTCFNIKCTNKEIASLVIKFLSESLSKGDVPADNKDSLEFAIESIGEAYGVEKGDVDNILGDKFDKKGLSELIESALATKSHSNTEKSTTGRTNAPSSSSNGREKVSEETKQRAEAHKLEGNKAMARRDFEEAISNYTKAIELDSTNAVYLSNRAAAYSSIRSHELALEDAKKAIEVNPDYAKAWSRMGLAKYAMGDAQGAMEAYEQGMKVEGDKHSPAMQKGFETAKKRVTEKMASGLGSVDEPKGTSASSSDSATATDAGSAANPLAGLGGLGGLLNNPQVMQAAQKMMQNPDALKNLMNNPQLRQMAQSMGLGGDAAGTAGATSAAGSTDSADATGATNATGTPSLNDLMNNPMLRNLANQFMNNKGNQDQQQ</sequence>
<feature type="repeat" description="TPR" evidence="4">
    <location>
        <begin position="153"/>
        <end position="186"/>
    </location>
</feature>
<feature type="compositionally biased region" description="Polar residues" evidence="5">
    <location>
        <begin position="119"/>
        <end position="140"/>
    </location>
</feature>
<feature type="compositionally biased region" description="Low complexity" evidence="5">
    <location>
        <begin position="286"/>
        <end position="300"/>
    </location>
</feature>
<accession>A0A875S3T7</accession>
<comment type="similarity">
    <text evidence="1">Belongs to the SGT family.</text>
</comment>
<dbReference type="OrthoDB" id="2335338at2759"/>
<dbReference type="GO" id="GO:0006620">
    <property type="term" value="P:post-translational protein targeting to endoplasmic reticulum membrane"/>
    <property type="evidence" value="ECO:0007669"/>
    <property type="project" value="TreeGrafter"/>
</dbReference>
<keyword evidence="2" id="KW-0677">Repeat</keyword>
<name>A0A875S3T7_EENNA</name>
<feature type="region of interest" description="Disordered" evidence="5">
    <location>
        <begin position="276"/>
        <end position="300"/>
    </location>
</feature>
<dbReference type="GO" id="GO:0072380">
    <property type="term" value="C:TRC complex"/>
    <property type="evidence" value="ECO:0007669"/>
    <property type="project" value="TreeGrafter"/>
</dbReference>
<feature type="region of interest" description="Disordered" evidence="5">
    <location>
        <begin position="119"/>
        <end position="158"/>
    </location>
</feature>
<dbReference type="Proteomes" id="UP000662931">
    <property type="component" value="Chromosome 2"/>
</dbReference>
<dbReference type="InterPro" id="IPR019734">
    <property type="entry name" value="TPR_rpt"/>
</dbReference>
<feature type="region of interest" description="Disordered" evidence="5">
    <location>
        <begin position="353"/>
        <end position="393"/>
    </location>
</feature>
<dbReference type="RefSeq" id="XP_038778600.1">
    <property type="nucleotide sequence ID" value="XM_038922672.1"/>
</dbReference>
<dbReference type="Gene3D" id="1.20.5.420">
    <property type="entry name" value="Immunoglobulin FC, subunit C"/>
    <property type="match status" value="1"/>
</dbReference>
<feature type="repeat" description="TPR" evidence="4">
    <location>
        <begin position="187"/>
        <end position="220"/>
    </location>
</feature>
<reference evidence="7" key="1">
    <citation type="submission" date="2020-10" db="EMBL/GenBank/DDBJ databases">
        <authorList>
            <person name="Roach M.J.R."/>
        </authorList>
    </citation>
    <scope>NUCLEOTIDE SEQUENCE</scope>
    <source>
        <strain evidence="7">CBS 1945</strain>
    </source>
</reference>
<dbReference type="PROSITE" id="PS50005">
    <property type="entry name" value="TPR"/>
    <property type="match status" value="3"/>
</dbReference>
<dbReference type="EMBL" id="CP064813">
    <property type="protein sequence ID" value="QPG75035.1"/>
    <property type="molecule type" value="Genomic_DNA"/>
</dbReference>
<evidence type="ECO:0000313" key="7">
    <source>
        <dbReference type="EMBL" id="QPG75035.1"/>
    </source>
</evidence>
<organism evidence="7 8">
    <name type="scientific">Eeniella nana</name>
    <name type="common">Yeast</name>
    <name type="synonym">Brettanomyces nanus</name>
    <dbReference type="NCBI Taxonomy" id="13502"/>
    <lineage>
        <taxon>Eukaryota</taxon>
        <taxon>Fungi</taxon>
        <taxon>Dikarya</taxon>
        <taxon>Ascomycota</taxon>
        <taxon>Saccharomycotina</taxon>
        <taxon>Pichiomycetes</taxon>
        <taxon>Pichiales</taxon>
        <taxon>Pichiaceae</taxon>
        <taxon>Brettanomyces</taxon>
    </lineage>
</organism>
<dbReference type="GeneID" id="62195776"/>
<dbReference type="KEGG" id="bnn:FOA43_002375"/>
<proteinExistence type="inferred from homology"/>
<dbReference type="AlphaFoldDB" id="A0A875S3T7"/>
<dbReference type="InterPro" id="IPR047150">
    <property type="entry name" value="SGT"/>
</dbReference>
<evidence type="ECO:0000256" key="3">
    <source>
        <dbReference type="ARBA" id="ARBA00022803"/>
    </source>
</evidence>
<evidence type="ECO:0000313" key="8">
    <source>
        <dbReference type="Proteomes" id="UP000662931"/>
    </source>
</evidence>
<dbReference type="InterPro" id="IPR032374">
    <property type="entry name" value="SGTA_dimer"/>
</dbReference>
<dbReference type="SMART" id="SM00028">
    <property type="entry name" value="TPR"/>
    <property type="match status" value="3"/>
</dbReference>
<feature type="compositionally biased region" description="Basic and acidic residues" evidence="5">
    <location>
        <begin position="141"/>
        <end position="158"/>
    </location>
</feature>
<evidence type="ECO:0000256" key="4">
    <source>
        <dbReference type="PROSITE-ProRule" id="PRU00339"/>
    </source>
</evidence>